<feature type="compositionally biased region" description="Polar residues" evidence="3">
    <location>
        <begin position="146"/>
        <end position="167"/>
    </location>
</feature>
<organism evidence="4 5">
    <name type="scientific">Apiospora saccharicola</name>
    <dbReference type="NCBI Taxonomy" id="335842"/>
    <lineage>
        <taxon>Eukaryota</taxon>
        <taxon>Fungi</taxon>
        <taxon>Dikarya</taxon>
        <taxon>Ascomycota</taxon>
        <taxon>Pezizomycotina</taxon>
        <taxon>Sordariomycetes</taxon>
        <taxon>Xylariomycetidae</taxon>
        <taxon>Amphisphaeriales</taxon>
        <taxon>Apiosporaceae</taxon>
        <taxon>Apiospora</taxon>
    </lineage>
</organism>
<keyword evidence="5" id="KW-1185">Reference proteome</keyword>
<dbReference type="PROSITE" id="PS00354">
    <property type="entry name" value="HMGI_Y"/>
    <property type="match status" value="1"/>
</dbReference>
<feature type="region of interest" description="Disordered" evidence="3">
    <location>
        <begin position="1"/>
        <end position="208"/>
    </location>
</feature>
<dbReference type="InterPro" id="IPR017956">
    <property type="entry name" value="AT_hook_DNA-bd_motif"/>
</dbReference>
<dbReference type="Proteomes" id="UP001446871">
    <property type="component" value="Unassembled WGS sequence"/>
</dbReference>
<evidence type="ECO:0000313" key="5">
    <source>
        <dbReference type="Proteomes" id="UP001446871"/>
    </source>
</evidence>
<dbReference type="InterPro" id="IPR000637">
    <property type="entry name" value="HMGI/Y_DNA-bd_CS"/>
</dbReference>
<dbReference type="PRINTS" id="PR00929">
    <property type="entry name" value="ATHOOK"/>
</dbReference>
<feature type="compositionally biased region" description="Polar residues" evidence="3">
    <location>
        <begin position="114"/>
        <end position="131"/>
    </location>
</feature>
<protein>
    <submittedName>
        <fullName evidence="4">Uncharacterized protein</fullName>
    </submittedName>
</protein>
<evidence type="ECO:0000256" key="2">
    <source>
        <dbReference type="ARBA" id="ARBA00023242"/>
    </source>
</evidence>
<proteinExistence type="predicted"/>
<evidence type="ECO:0000313" key="4">
    <source>
        <dbReference type="EMBL" id="KAK8046634.1"/>
    </source>
</evidence>
<comment type="subcellular location">
    <subcellularLocation>
        <location evidence="1">Nucleus</location>
    </subcellularLocation>
</comment>
<name>A0ABR1TJ21_9PEZI</name>
<gene>
    <name evidence="4" type="ORF">PG996_014698</name>
</gene>
<evidence type="ECO:0000256" key="3">
    <source>
        <dbReference type="SAM" id="MobiDB-lite"/>
    </source>
</evidence>
<accession>A0ABR1TJ21</accession>
<sequence length="286" mass="30953">MNQNQESEMPDADTEIAHVVSDLPSGPFNDASLKETVDHPQPSTSHDDQDTTIGDPEVNPDQERMRDIANQVKSIVEPPQEAPEMASPASAPAKRGRGRPRKHPLPTPKADGSANGTPSTTNLDDSLSNDAPPTKRPRGRPRKSDSTQSPSIVATPSRQTRRGSTLAKSGPLSAGRRDLRVPSPAGADSEKDNMSPSPSFTPINRRRKRAVTFDDESADGDLFGPNLKSKLRQALFEDAMENEGGVNIPKDLAQDLHQHLGAGLPAPRGELFIRFDLVQDLRGLFD</sequence>
<comment type="caution">
    <text evidence="4">The sequence shown here is derived from an EMBL/GenBank/DDBJ whole genome shotgun (WGS) entry which is preliminary data.</text>
</comment>
<dbReference type="Pfam" id="PF02178">
    <property type="entry name" value="AT_hook"/>
    <property type="match status" value="2"/>
</dbReference>
<feature type="compositionally biased region" description="Low complexity" evidence="3">
    <location>
        <begin position="77"/>
        <end position="93"/>
    </location>
</feature>
<dbReference type="EMBL" id="JAQQWM010000009">
    <property type="protein sequence ID" value="KAK8046634.1"/>
    <property type="molecule type" value="Genomic_DNA"/>
</dbReference>
<feature type="compositionally biased region" description="Basic residues" evidence="3">
    <location>
        <begin position="94"/>
        <end position="104"/>
    </location>
</feature>
<reference evidence="4 5" key="1">
    <citation type="submission" date="2023-01" db="EMBL/GenBank/DDBJ databases">
        <title>Analysis of 21 Apiospora genomes using comparative genomics revels a genus with tremendous synthesis potential of carbohydrate active enzymes and secondary metabolites.</title>
        <authorList>
            <person name="Sorensen T."/>
        </authorList>
    </citation>
    <scope>NUCLEOTIDE SEQUENCE [LARGE SCALE GENOMIC DNA]</scope>
    <source>
        <strain evidence="4 5">CBS 83171</strain>
    </source>
</reference>
<dbReference type="SMART" id="SM00384">
    <property type="entry name" value="AT_hook"/>
    <property type="match status" value="2"/>
</dbReference>
<keyword evidence="2" id="KW-0539">Nucleus</keyword>
<evidence type="ECO:0000256" key="1">
    <source>
        <dbReference type="ARBA" id="ARBA00004123"/>
    </source>
</evidence>